<evidence type="ECO:0000259" key="11">
    <source>
        <dbReference type="PROSITE" id="PS51379"/>
    </source>
</evidence>
<dbReference type="PANTHER" id="PTHR48467:SF1">
    <property type="entry name" value="GLUTAMATE SYNTHASE 1 [NADH], CHLOROPLASTIC-LIKE"/>
    <property type="match status" value="1"/>
</dbReference>
<dbReference type="GO" id="GO:0004324">
    <property type="term" value="F:ferredoxin-NADP+ reductase activity"/>
    <property type="evidence" value="ECO:0007669"/>
    <property type="project" value="UniProtKB-EC"/>
</dbReference>
<feature type="domain" description="4Fe-4S ferredoxin-type" evidence="11">
    <location>
        <begin position="1"/>
        <end position="29"/>
    </location>
</feature>
<dbReference type="CDD" id="cd04410">
    <property type="entry name" value="DMSOR_beta-like"/>
    <property type="match status" value="1"/>
</dbReference>
<dbReference type="Gene3D" id="3.40.50.720">
    <property type="entry name" value="NAD(P)-binding Rossmann-like Domain"/>
    <property type="match status" value="1"/>
</dbReference>
<organism evidence="12 13">
    <name type="scientific">Aeromicrobium ginsengisoli</name>
    <dbReference type="NCBI Taxonomy" id="363867"/>
    <lineage>
        <taxon>Bacteria</taxon>
        <taxon>Bacillati</taxon>
        <taxon>Actinomycetota</taxon>
        <taxon>Actinomycetes</taxon>
        <taxon>Propionibacteriales</taxon>
        <taxon>Nocardioidaceae</taxon>
        <taxon>Aeromicrobium</taxon>
    </lineage>
</organism>
<comment type="cofactor">
    <cofactor evidence="1">
        <name>FAD</name>
        <dbReference type="ChEBI" id="CHEBI:57692"/>
    </cofactor>
</comment>
<gene>
    <name evidence="12" type="ORF">ESP70_000160</name>
</gene>
<keyword evidence="3" id="KW-0285">Flavoprotein</keyword>
<evidence type="ECO:0000256" key="4">
    <source>
        <dbReference type="ARBA" id="ARBA00022723"/>
    </source>
</evidence>
<accession>A0A5M4FGG6</accession>
<evidence type="ECO:0000256" key="7">
    <source>
        <dbReference type="ARBA" id="ARBA00023002"/>
    </source>
</evidence>
<dbReference type="SUPFAM" id="SSF51971">
    <property type="entry name" value="Nucleotide-binding domain"/>
    <property type="match status" value="1"/>
</dbReference>
<keyword evidence="4" id="KW-0479">Metal-binding</keyword>
<protein>
    <recommendedName>
        <fullName evidence="2">ferredoxin--NADP(+) reductase</fullName>
        <ecNumber evidence="2">1.18.1.2</ecNumber>
    </recommendedName>
</protein>
<dbReference type="Gene3D" id="3.50.50.60">
    <property type="entry name" value="FAD/NAD(P)-binding domain"/>
    <property type="match status" value="1"/>
</dbReference>
<dbReference type="InterPro" id="IPR023753">
    <property type="entry name" value="FAD/NAD-binding_dom"/>
</dbReference>
<dbReference type="AlphaFoldDB" id="A0A5M4FGG6"/>
<comment type="caution">
    <text evidence="12">The sequence shown here is derived from an EMBL/GenBank/DDBJ whole genome shotgun (WGS) entry which is preliminary data.</text>
</comment>
<evidence type="ECO:0000313" key="12">
    <source>
        <dbReference type="EMBL" id="KAA1399227.1"/>
    </source>
</evidence>
<keyword evidence="7" id="KW-0560">Oxidoreductase</keyword>
<evidence type="ECO:0000256" key="5">
    <source>
        <dbReference type="ARBA" id="ARBA00022827"/>
    </source>
</evidence>
<dbReference type="GO" id="GO:0051536">
    <property type="term" value="F:iron-sulfur cluster binding"/>
    <property type="evidence" value="ECO:0007669"/>
    <property type="project" value="UniProtKB-KW"/>
</dbReference>
<dbReference type="PROSITE" id="PS00198">
    <property type="entry name" value="4FE4S_FER_1"/>
    <property type="match status" value="1"/>
</dbReference>
<feature type="domain" description="4Fe-4S ferredoxin-type" evidence="11">
    <location>
        <begin position="37"/>
        <end position="66"/>
    </location>
</feature>
<dbReference type="InterPro" id="IPR036188">
    <property type="entry name" value="FAD/NAD-bd_sf"/>
</dbReference>
<dbReference type="GO" id="GO:0046872">
    <property type="term" value="F:metal ion binding"/>
    <property type="evidence" value="ECO:0007669"/>
    <property type="project" value="UniProtKB-KW"/>
</dbReference>
<dbReference type="Pfam" id="PF12838">
    <property type="entry name" value="Fer4_7"/>
    <property type="match status" value="1"/>
</dbReference>
<reference evidence="12" key="1">
    <citation type="submission" date="2019-09" db="EMBL/GenBank/DDBJ databases">
        <authorList>
            <person name="Li J."/>
        </authorList>
    </citation>
    <scope>NUCLEOTIDE SEQUENCE [LARGE SCALE GENOMIC DNA]</scope>
    <source>
        <strain evidence="12">JCM 14732</strain>
    </source>
</reference>
<evidence type="ECO:0000256" key="1">
    <source>
        <dbReference type="ARBA" id="ARBA00001974"/>
    </source>
</evidence>
<keyword evidence="8" id="KW-0408">Iron</keyword>
<dbReference type="Proteomes" id="UP000380867">
    <property type="component" value="Unassembled WGS sequence"/>
</dbReference>
<dbReference type="PRINTS" id="PR00419">
    <property type="entry name" value="ADXRDTASE"/>
</dbReference>
<name>A0A5M4FGG6_9ACTN</name>
<dbReference type="EC" id="1.18.1.2" evidence="2"/>
<dbReference type="OrthoDB" id="289202at2"/>
<keyword evidence="13" id="KW-1185">Reference proteome</keyword>
<dbReference type="Gene3D" id="3.30.70.20">
    <property type="match status" value="1"/>
</dbReference>
<dbReference type="InterPro" id="IPR017896">
    <property type="entry name" value="4Fe4S_Fe-S-bd"/>
</dbReference>
<evidence type="ECO:0000256" key="9">
    <source>
        <dbReference type="ARBA" id="ARBA00023014"/>
    </source>
</evidence>
<dbReference type="PANTHER" id="PTHR48467">
    <property type="entry name" value="GLUTAMATE SYNTHASE 1 [NADH], CHLOROPLASTIC-LIKE"/>
    <property type="match status" value="1"/>
</dbReference>
<dbReference type="SUPFAM" id="SSF54862">
    <property type="entry name" value="4Fe-4S ferredoxins"/>
    <property type="match status" value="1"/>
</dbReference>
<dbReference type="InterPro" id="IPR055275">
    <property type="entry name" value="Ferredox_Rdtase"/>
</dbReference>
<evidence type="ECO:0000256" key="2">
    <source>
        <dbReference type="ARBA" id="ARBA00013223"/>
    </source>
</evidence>
<dbReference type="InterPro" id="IPR017900">
    <property type="entry name" value="4Fe4S_Fe_S_CS"/>
</dbReference>
<evidence type="ECO:0000256" key="3">
    <source>
        <dbReference type="ARBA" id="ARBA00022630"/>
    </source>
</evidence>
<dbReference type="EMBL" id="SDPQ02000001">
    <property type="protein sequence ID" value="KAA1399227.1"/>
    <property type="molecule type" value="Genomic_DNA"/>
</dbReference>
<keyword evidence="6" id="KW-0521">NADP</keyword>
<evidence type="ECO:0000256" key="8">
    <source>
        <dbReference type="ARBA" id="ARBA00023004"/>
    </source>
</evidence>
<evidence type="ECO:0000256" key="6">
    <source>
        <dbReference type="ARBA" id="ARBA00022857"/>
    </source>
</evidence>
<sequence>MSHVVTQACCGDASCVFACPVNAIHPTPDEADFGLAEMLYVDPVSCVDCGACVSACPVGAIVPDTKLQEAQLPFVEVNALFHGAGREHPAQAPVTPILAKDPSRGGLRVAIVGSGPAALYAADELLKRPGVDVTVVDRLPTPYGLVRAGVAPDHQHTKAIDELFRQVEDQPGFAYALNVEVGADVTHDELLEHHHAVVYATGASQDRVLGLSGEQLPGSATATDFVAWYNGHPDHAGDDVDLSSERAVIVGNGNVALDVARILATHPTRLVSTDIADHALAALRESAVREVVLLGRRGAAEAAFTLPELIGLLGRDDIDIAVEGADLTRPVEDVMIGQKLSALRAAVARPAREGNRRIVFRFATSPVELLGDDRVTGVRVCRNELVTDDGIVRPVPTDDVMTIETGLVLRSIGYRGVPVAGVPFDEETGTIPHAGGRVNGSAGTYVVGWIKRGPTGFIGTNKTCAQETVEHLIADFNAGLLADPSRDGFAAFVRSRVPDHVDVRGWRAIDRAERLDGARQGRPRRKLTRVGDLLGAAASGPEERRRWRDLARRRGVRPAVVHRVEASSSRVD</sequence>
<evidence type="ECO:0000256" key="10">
    <source>
        <dbReference type="ARBA" id="ARBA00047776"/>
    </source>
</evidence>
<dbReference type="Pfam" id="PF07992">
    <property type="entry name" value="Pyr_redox_2"/>
    <property type="match status" value="1"/>
</dbReference>
<dbReference type="RefSeq" id="WP_149687381.1">
    <property type="nucleotide sequence ID" value="NZ_SDPQ02000001.1"/>
</dbReference>
<keyword evidence="9" id="KW-0411">Iron-sulfur</keyword>
<dbReference type="PROSITE" id="PS51379">
    <property type="entry name" value="4FE4S_FER_2"/>
    <property type="match status" value="2"/>
</dbReference>
<comment type="catalytic activity">
    <reaction evidence="10">
        <text>2 reduced [2Fe-2S]-[ferredoxin] + NADP(+) + H(+) = 2 oxidized [2Fe-2S]-[ferredoxin] + NADPH</text>
        <dbReference type="Rhea" id="RHEA:20125"/>
        <dbReference type="Rhea" id="RHEA-COMP:10000"/>
        <dbReference type="Rhea" id="RHEA-COMP:10001"/>
        <dbReference type="ChEBI" id="CHEBI:15378"/>
        <dbReference type="ChEBI" id="CHEBI:33737"/>
        <dbReference type="ChEBI" id="CHEBI:33738"/>
        <dbReference type="ChEBI" id="CHEBI:57783"/>
        <dbReference type="ChEBI" id="CHEBI:58349"/>
        <dbReference type="EC" id="1.18.1.2"/>
    </reaction>
</comment>
<proteinExistence type="predicted"/>
<evidence type="ECO:0000313" key="13">
    <source>
        <dbReference type="Proteomes" id="UP000380867"/>
    </source>
</evidence>
<keyword evidence="5" id="KW-0274">FAD</keyword>